<evidence type="ECO:0000256" key="1">
    <source>
        <dbReference type="SAM" id="MobiDB-lite"/>
    </source>
</evidence>
<keyword evidence="2" id="KW-0472">Membrane</keyword>
<feature type="compositionally biased region" description="Basic residues" evidence="1">
    <location>
        <begin position="26"/>
        <end position="42"/>
    </location>
</feature>
<sequence length="256" mass="26118">MGQARGARLRRRHDPAQGRPGGGGLPHRRPHLLRRRRPRRERRAVTAPAPARDQARTARRSLLVWLAASAVGGGLALLAAGRVWVTLGTSGNTAGGPAGAGSGSLTGNDLVAWLTPAVLAALAAVLAVLATRGVARRVTSVVVALLGVAAAAGAWDGTREATILSVAARHMTTAVTSSGHISVESRAWVWPLLTAAGGLVLAGAGVVAAILSVRWPGMSSRYERGAGSAGTGGTARVKDADRAMWDAIDEGEDPTA</sequence>
<feature type="region of interest" description="Disordered" evidence="1">
    <location>
        <begin position="1"/>
        <end position="53"/>
    </location>
</feature>
<organism evidence="3 4">
    <name type="scientific">Microbispora hainanensis</name>
    <dbReference type="NCBI Taxonomy" id="568844"/>
    <lineage>
        <taxon>Bacteria</taxon>
        <taxon>Bacillati</taxon>
        <taxon>Actinomycetota</taxon>
        <taxon>Actinomycetes</taxon>
        <taxon>Streptosporangiales</taxon>
        <taxon>Streptosporangiaceae</taxon>
        <taxon>Microbispora</taxon>
    </lineage>
</organism>
<dbReference type="AlphaFoldDB" id="A0A544Z1C4"/>
<name>A0A544Z1C4_9ACTN</name>
<reference evidence="3 4" key="1">
    <citation type="submission" date="2019-07" db="EMBL/GenBank/DDBJ databases">
        <title>Microbispora hainanensis DSM 45428.</title>
        <authorList>
            <person name="Thawai C."/>
        </authorList>
    </citation>
    <scope>NUCLEOTIDE SEQUENCE [LARGE SCALE GENOMIC DNA]</scope>
    <source>
        <strain evidence="3 4">DSM 45428</strain>
    </source>
</reference>
<feature type="transmembrane region" description="Helical" evidence="2">
    <location>
        <begin position="62"/>
        <end position="85"/>
    </location>
</feature>
<accession>A0A544Z1C4</accession>
<feature type="transmembrane region" description="Helical" evidence="2">
    <location>
        <begin position="188"/>
        <end position="211"/>
    </location>
</feature>
<dbReference type="EMBL" id="VIRM01000005">
    <property type="protein sequence ID" value="TQS22864.1"/>
    <property type="molecule type" value="Genomic_DNA"/>
</dbReference>
<feature type="transmembrane region" description="Helical" evidence="2">
    <location>
        <begin position="110"/>
        <end position="131"/>
    </location>
</feature>
<keyword evidence="2" id="KW-0812">Transmembrane</keyword>
<evidence type="ECO:0000313" key="3">
    <source>
        <dbReference type="EMBL" id="TQS22864.1"/>
    </source>
</evidence>
<evidence type="ECO:0000256" key="2">
    <source>
        <dbReference type="SAM" id="Phobius"/>
    </source>
</evidence>
<dbReference type="Pfam" id="PF09534">
    <property type="entry name" value="Trp_oprn_chp"/>
    <property type="match status" value="1"/>
</dbReference>
<proteinExistence type="predicted"/>
<evidence type="ECO:0000313" key="4">
    <source>
        <dbReference type="Proteomes" id="UP000316541"/>
    </source>
</evidence>
<feature type="transmembrane region" description="Helical" evidence="2">
    <location>
        <begin position="138"/>
        <end position="155"/>
    </location>
</feature>
<dbReference type="InterPro" id="IPR019051">
    <property type="entry name" value="Trp_biosyn_TM_oprn/chp"/>
</dbReference>
<keyword evidence="2" id="KW-1133">Transmembrane helix</keyword>
<protein>
    <submittedName>
        <fullName evidence="3">Trp biosynthesis-associated membrane protein</fullName>
    </submittedName>
</protein>
<dbReference type="Proteomes" id="UP000316541">
    <property type="component" value="Unassembled WGS sequence"/>
</dbReference>
<comment type="caution">
    <text evidence="3">The sequence shown here is derived from an EMBL/GenBank/DDBJ whole genome shotgun (WGS) entry which is preliminary data.</text>
</comment>
<gene>
    <name evidence="3" type="ORF">FLX08_05830</name>
</gene>